<dbReference type="GO" id="GO:0008932">
    <property type="term" value="F:lytic endotransglycosylase activity"/>
    <property type="evidence" value="ECO:0007669"/>
    <property type="project" value="UniProtKB-UniRule"/>
</dbReference>
<dbReference type="CDD" id="cd22268">
    <property type="entry name" value="DPBB_RlpA-like"/>
    <property type="match status" value="1"/>
</dbReference>
<keyword evidence="1 3" id="KW-0456">Lyase</keyword>
<dbReference type="HAMAP" id="MF_02071">
    <property type="entry name" value="RlpA"/>
    <property type="match status" value="1"/>
</dbReference>
<keyword evidence="3" id="KW-0732">Signal</keyword>
<dbReference type="EC" id="4.2.2.-" evidence="3"/>
<comment type="similarity">
    <text evidence="3 4">Belongs to the RlpA family.</text>
</comment>
<dbReference type="Proteomes" id="UP000463138">
    <property type="component" value="Unassembled WGS sequence"/>
</dbReference>
<keyword evidence="2 3" id="KW-0961">Cell wall biogenesis/degradation</keyword>
<dbReference type="PANTHER" id="PTHR34183:SF8">
    <property type="entry name" value="ENDOLYTIC PEPTIDOGLYCAN TRANSGLYCOSYLASE RLPA-RELATED"/>
    <property type="match status" value="1"/>
</dbReference>
<comment type="caution">
    <text evidence="6">The sequence shown here is derived from an EMBL/GenBank/DDBJ whole genome shotgun (WGS) entry which is preliminary data.</text>
</comment>
<evidence type="ECO:0000256" key="1">
    <source>
        <dbReference type="ARBA" id="ARBA00023239"/>
    </source>
</evidence>
<reference evidence="6 7" key="1">
    <citation type="submission" date="2018-07" db="EMBL/GenBank/DDBJ databases">
        <title>Pseudomonas laoshanensis sp. nov., isolated from soil.</title>
        <authorList>
            <person name="Sun J."/>
            <person name="Yu L."/>
            <person name="Wang M."/>
            <person name="Zhang C."/>
        </authorList>
    </citation>
    <scope>NUCLEOTIDE SEQUENCE [LARGE SCALE GENOMIC DNA]</scope>
    <source>
        <strain evidence="6 7">Y22</strain>
    </source>
</reference>
<evidence type="ECO:0000313" key="7">
    <source>
        <dbReference type="Proteomes" id="UP000463138"/>
    </source>
</evidence>
<dbReference type="PANTHER" id="PTHR34183">
    <property type="entry name" value="ENDOLYTIC PEPTIDOGLYCAN TRANSGLYCOSYLASE RLPA"/>
    <property type="match status" value="1"/>
</dbReference>
<dbReference type="Pfam" id="PF03330">
    <property type="entry name" value="DPBB_1"/>
    <property type="match status" value="1"/>
</dbReference>
<dbReference type="InterPro" id="IPR012997">
    <property type="entry name" value="RplA"/>
</dbReference>
<dbReference type="Gene3D" id="2.40.40.10">
    <property type="entry name" value="RlpA-like domain"/>
    <property type="match status" value="1"/>
</dbReference>
<dbReference type="SUPFAM" id="SSF50685">
    <property type="entry name" value="Barwin-like endoglucanases"/>
    <property type="match status" value="1"/>
</dbReference>
<evidence type="ECO:0000313" key="6">
    <source>
        <dbReference type="EMBL" id="KAA0692405.1"/>
    </source>
</evidence>
<evidence type="ECO:0000256" key="3">
    <source>
        <dbReference type="HAMAP-Rule" id="MF_02071"/>
    </source>
</evidence>
<evidence type="ECO:0000256" key="2">
    <source>
        <dbReference type="ARBA" id="ARBA00023316"/>
    </source>
</evidence>
<dbReference type="InterPro" id="IPR036908">
    <property type="entry name" value="RlpA-like_sf"/>
</dbReference>
<name>A0A7V7GQL7_9GAMM</name>
<gene>
    <name evidence="3" type="primary">rlpA</name>
    <name evidence="6" type="ORF">DT594_15710</name>
</gene>
<evidence type="ECO:0000256" key="4">
    <source>
        <dbReference type="RuleBase" id="RU003495"/>
    </source>
</evidence>
<feature type="signal peptide" evidence="3">
    <location>
        <begin position="1"/>
        <end position="21"/>
    </location>
</feature>
<comment type="function">
    <text evidence="3">Lytic transglycosylase with a strong preference for naked glycan strands that lack stem peptides.</text>
</comment>
<feature type="domain" description="RlpA-like protein double-psi beta-barrel" evidence="5">
    <location>
        <begin position="37"/>
        <end position="125"/>
    </location>
</feature>
<proteinExistence type="inferred from homology"/>
<dbReference type="NCBIfam" id="TIGR00413">
    <property type="entry name" value="rlpA"/>
    <property type="match status" value="1"/>
</dbReference>
<dbReference type="InterPro" id="IPR009009">
    <property type="entry name" value="RlpA-like_DPBB"/>
</dbReference>
<dbReference type="GO" id="GO:0071555">
    <property type="term" value="P:cell wall organization"/>
    <property type="evidence" value="ECO:0007669"/>
    <property type="project" value="UniProtKB-KW"/>
</dbReference>
<organism evidence="6 7">
    <name type="scientific">Halopseudomonas laoshanensis</name>
    <dbReference type="NCBI Taxonomy" id="2268758"/>
    <lineage>
        <taxon>Bacteria</taxon>
        <taxon>Pseudomonadati</taxon>
        <taxon>Pseudomonadota</taxon>
        <taxon>Gammaproteobacteria</taxon>
        <taxon>Pseudomonadales</taxon>
        <taxon>Pseudomonadaceae</taxon>
        <taxon>Halopseudomonas</taxon>
    </lineage>
</organism>
<keyword evidence="7" id="KW-1185">Reference proteome</keyword>
<dbReference type="GO" id="GO:0000270">
    <property type="term" value="P:peptidoglycan metabolic process"/>
    <property type="evidence" value="ECO:0007669"/>
    <property type="project" value="UniProtKB-UniRule"/>
</dbReference>
<accession>A0A7V7GQL7</accession>
<dbReference type="AlphaFoldDB" id="A0A7V7GQL7"/>
<feature type="chain" id="PRO_5031654595" description="Endolytic peptidoglycan transglycosylase RlpA" evidence="3">
    <location>
        <begin position="22"/>
        <end position="134"/>
    </location>
</feature>
<dbReference type="OrthoDB" id="9779128at2"/>
<dbReference type="InterPro" id="IPR034718">
    <property type="entry name" value="RlpA"/>
</dbReference>
<evidence type="ECO:0000259" key="5">
    <source>
        <dbReference type="Pfam" id="PF03330"/>
    </source>
</evidence>
<dbReference type="EMBL" id="QOVF01000006">
    <property type="protein sequence ID" value="KAA0692405.1"/>
    <property type="molecule type" value="Genomic_DNA"/>
</dbReference>
<sequence length="134" mass="14836" precursor="true">MRRIVLLALLSLILPLQPALADISDAAEDIQDAIWQETGRASYYAARLQGRHTANGERYDQSELTAAHPSLAFGTRVCVTNLYNGRETVVRINDRGPFVGNRIIDLSRQAALDLGMIQRGVARVRLSLCDEENS</sequence>
<protein>
    <recommendedName>
        <fullName evidence="3">Endolytic peptidoglycan transglycosylase RlpA</fullName>
        <ecNumber evidence="3">4.2.2.-</ecNumber>
    </recommendedName>
</protein>
<dbReference type="RefSeq" id="WP_149333680.1">
    <property type="nucleotide sequence ID" value="NZ_QOVF01000006.1"/>
</dbReference>